<comment type="caution">
    <text evidence="1">The sequence shown here is derived from an EMBL/GenBank/DDBJ whole genome shotgun (WGS) entry which is preliminary data.</text>
</comment>
<organism evidence="1 2">
    <name type="scientific">Buddleja alternifolia</name>
    <dbReference type="NCBI Taxonomy" id="168488"/>
    <lineage>
        <taxon>Eukaryota</taxon>
        <taxon>Viridiplantae</taxon>
        <taxon>Streptophyta</taxon>
        <taxon>Embryophyta</taxon>
        <taxon>Tracheophyta</taxon>
        <taxon>Spermatophyta</taxon>
        <taxon>Magnoliopsida</taxon>
        <taxon>eudicotyledons</taxon>
        <taxon>Gunneridae</taxon>
        <taxon>Pentapetalae</taxon>
        <taxon>asterids</taxon>
        <taxon>lamiids</taxon>
        <taxon>Lamiales</taxon>
        <taxon>Scrophulariaceae</taxon>
        <taxon>Buddlejeae</taxon>
        <taxon>Buddleja</taxon>
    </lineage>
</organism>
<accession>A0AAV6WZQ6</accession>
<gene>
    <name evidence="1" type="ORF">BUALT_Bualt11G0012400</name>
</gene>
<evidence type="ECO:0000313" key="2">
    <source>
        <dbReference type="Proteomes" id="UP000826271"/>
    </source>
</evidence>
<name>A0AAV6WZQ6_9LAMI</name>
<protein>
    <submittedName>
        <fullName evidence="1">Uncharacterized protein</fullName>
    </submittedName>
</protein>
<keyword evidence="2" id="KW-1185">Reference proteome</keyword>
<dbReference type="EMBL" id="WHWC01000011">
    <property type="protein sequence ID" value="KAG8373324.1"/>
    <property type="molecule type" value="Genomic_DNA"/>
</dbReference>
<evidence type="ECO:0000313" key="1">
    <source>
        <dbReference type="EMBL" id="KAG8373324.1"/>
    </source>
</evidence>
<sequence length="84" mass="9649">MKLLRKQVGPNGEVLCYCGNQAILRTSWKESKMVIPELRNRVELLEAGIPDLMLMVGFLSEKVKKLQGRKTALQMRVKKLSYWG</sequence>
<proteinExistence type="predicted"/>
<dbReference type="Proteomes" id="UP000826271">
    <property type="component" value="Unassembled WGS sequence"/>
</dbReference>
<dbReference type="AlphaFoldDB" id="A0AAV6WZQ6"/>
<reference evidence="1" key="1">
    <citation type="submission" date="2019-10" db="EMBL/GenBank/DDBJ databases">
        <authorList>
            <person name="Zhang R."/>
            <person name="Pan Y."/>
            <person name="Wang J."/>
            <person name="Ma R."/>
            <person name="Yu S."/>
        </authorList>
    </citation>
    <scope>NUCLEOTIDE SEQUENCE</scope>
    <source>
        <strain evidence="1">LA-IB0</strain>
        <tissue evidence="1">Leaf</tissue>
    </source>
</reference>